<dbReference type="InterPro" id="IPR018750">
    <property type="entry name" value="DUF2306_membrane"/>
</dbReference>
<protein>
    <submittedName>
        <fullName evidence="2">DUF2306 domain-containing protein</fullName>
    </submittedName>
</protein>
<dbReference type="Proteomes" id="UP001250214">
    <property type="component" value="Unassembled WGS sequence"/>
</dbReference>
<keyword evidence="1" id="KW-0812">Transmembrane</keyword>
<feature type="transmembrane region" description="Helical" evidence="1">
    <location>
        <begin position="201"/>
        <end position="218"/>
    </location>
</feature>
<keyword evidence="3" id="KW-1185">Reference proteome</keyword>
<keyword evidence="1" id="KW-1133">Transmembrane helix</keyword>
<feature type="transmembrane region" description="Helical" evidence="1">
    <location>
        <begin position="61"/>
        <end position="83"/>
    </location>
</feature>
<reference evidence="3" key="1">
    <citation type="submission" date="2023-07" db="EMBL/GenBank/DDBJ databases">
        <title>Novel species in the genus Lipingzhangella isolated from Sambhar Salt Lake.</title>
        <authorList>
            <person name="Jiya N."/>
            <person name="Kajale S."/>
            <person name="Sharma A."/>
        </authorList>
    </citation>
    <scope>NUCLEOTIDE SEQUENCE [LARGE SCALE GENOMIC DNA]</scope>
    <source>
        <strain evidence="3">LS1_29</strain>
    </source>
</reference>
<evidence type="ECO:0000313" key="2">
    <source>
        <dbReference type="EMBL" id="MDS1272310.1"/>
    </source>
</evidence>
<gene>
    <name evidence="2" type="ORF">RIF23_18635</name>
</gene>
<feature type="transmembrane region" description="Helical" evidence="1">
    <location>
        <begin position="156"/>
        <end position="181"/>
    </location>
</feature>
<keyword evidence="1" id="KW-0472">Membrane</keyword>
<organism evidence="2 3">
    <name type="scientific">Lipingzhangella rawalii</name>
    <dbReference type="NCBI Taxonomy" id="2055835"/>
    <lineage>
        <taxon>Bacteria</taxon>
        <taxon>Bacillati</taxon>
        <taxon>Actinomycetota</taxon>
        <taxon>Actinomycetes</taxon>
        <taxon>Streptosporangiales</taxon>
        <taxon>Nocardiopsidaceae</taxon>
        <taxon>Lipingzhangella</taxon>
    </lineage>
</organism>
<evidence type="ECO:0000256" key="1">
    <source>
        <dbReference type="SAM" id="Phobius"/>
    </source>
</evidence>
<accession>A0ABU2HBV9</accession>
<sequence>MQDSATGAPHPTERRRPRTRILLLALCLAVAAFSIVAYLQLDPAQSRVDIRSGVPLHYPVLVAHILTSVIALVLGPLQFWPELRRRGHHRLIGRVYLFAGVFPGALTGLVAAVLSTYGPTAQVGFLLLSLLWLGTAIGGYRAVLRGHYAEHRDWMIRQFALTLAAVTLRLWLPLLLLVFLPTLHTTYDGDGAAYFREVYQVVPWLCWVPNLIVAEWYVQRRRATAAPRTDTRTIPDPRPEQ</sequence>
<dbReference type="RefSeq" id="WP_310913878.1">
    <property type="nucleotide sequence ID" value="NZ_JAVLVT010000010.1"/>
</dbReference>
<dbReference type="Pfam" id="PF10067">
    <property type="entry name" value="DUF2306"/>
    <property type="match status" value="1"/>
</dbReference>
<feature type="transmembrane region" description="Helical" evidence="1">
    <location>
        <begin position="123"/>
        <end position="144"/>
    </location>
</feature>
<name>A0ABU2HBV9_9ACTN</name>
<proteinExistence type="predicted"/>
<feature type="transmembrane region" description="Helical" evidence="1">
    <location>
        <begin position="95"/>
        <end position="117"/>
    </location>
</feature>
<evidence type="ECO:0000313" key="3">
    <source>
        <dbReference type="Proteomes" id="UP001250214"/>
    </source>
</evidence>
<dbReference type="EMBL" id="JAVLVT010000010">
    <property type="protein sequence ID" value="MDS1272310.1"/>
    <property type="molecule type" value="Genomic_DNA"/>
</dbReference>
<feature type="transmembrane region" description="Helical" evidence="1">
    <location>
        <begin position="21"/>
        <end position="41"/>
    </location>
</feature>
<comment type="caution">
    <text evidence="2">The sequence shown here is derived from an EMBL/GenBank/DDBJ whole genome shotgun (WGS) entry which is preliminary data.</text>
</comment>